<proteinExistence type="predicted"/>
<gene>
    <name evidence="1" type="ORF">LCGC14_0147500</name>
</gene>
<comment type="caution">
    <text evidence="1">The sequence shown here is derived from an EMBL/GenBank/DDBJ whole genome shotgun (WGS) entry which is preliminary data.</text>
</comment>
<name>A0A0F9Y1U9_9ZZZZ</name>
<sequence length="92" mass="10416">MELKNMSDKQPNPPESVMDTDLTYKLLKGFHSDNKKSSLQRIADKQKTPQHKVPLCPKCGSEKILKVAFEPKRFLPIPGTKGSRVLCFECLT</sequence>
<accession>A0A0F9Y1U9</accession>
<protein>
    <submittedName>
        <fullName evidence="1">Uncharacterized protein</fullName>
    </submittedName>
</protein>
<reference evidence="1" key="1">
    <citation type="journal article" date="2015" name="Nature">
        <title>Complex archaea that bridge the gap between prokaryotes and eukaryotes.</title>
        <authorList>
            <person name="Spang A."/>
            <person name="Saw J.H."/>
            <person name="Jorgensen S.L."/>
            <person name="Zaremba-Niedzwiedzka K."/>
            <person name="Martijn J."/>
            <person name="Lind A.E."/>
            <person name="van Eijk R."/>
            <person name="Schleper C."/>
            <person name="Guy L."/>
            <person name="Ettema T.J."/>
        </authorList>
    </citation>
    <scope>NUCLEOTIDE SEQUENCE</scope>
</reference>
<dbReference type="AlphaFoldDB" id="A0A0F9Y1U9"/>
<dbReference type="EMBL" id="LAZR01000051">
    <property type="protein sequence ID" value="KKN98638.1"/>
    <property type="molecule type" value="Genomic_DNA"/>
</dbReference>
<evidence type="ECO:0000313" key="1">
    <source>
        <dbReference type="EMBL" id="KKN98638.1"/>
    </source>
</evidence>
<organism evidence="1">
    <name type="scientific">marine sediment metagenome</name>
    <dbReference type="NCBI Taxonomy" id="412755"/>
    <lineage>
        <taxon>unclassified sequences</taxon>
        <taxon>metagenomes</taxon>
        <taxon>ecological metagenomes</taxon>
    </lineage>
</organism>